<dbReference type="InterPro" id="IPR036271">
    <property type="entry name" value="Tet_transcr_reg_TetR-rel_C_sf"/>
</dbReference>
<keyword evidence="1 2" id="KW-0238">DNA-binding</keyword>
<evidence type="ECO:0000259" key="3">
    <source>
        <dbReference type="PROSITE" id="PS50977"/>
    </source>
</evidence>
<dbReference type="GO" id="GO:0003700">
    <property type="term" value="F:DNA-binding transcription factor activity"/>
    <property type="evidence" value="ECO:0007669"/>
    <property type="project" value="TreeGrafter"/>
</dbReference>
<sequence length="203" mass="23596">MPSSMEERILLCAEQMFMERGFAGTNMSDIAASIGINRPTLHYYFRTKDKLFQTVLGRLLLSFVPRVYGILSRSDLPISRRIEQVIDAYIVLFMKHPCLPLFMAREIQRDSAFLLQMARREQIDHYVHKIIRSLQAEMDEGKLKKVPLLTVFYTFYGLLVFPFLTRKLAEDILLEKGETFEDILVMWKGQVVKQIGNLLDVDA</sequence>
<dbReference type="SUPFAM" id="SSF46689">
    <property type="entry name" value="Homeodomain-like"/>
    <property type="match status" value="1"/>
</dbReference>
<feature type="DNA-binding region" description="H-T-H motif" evidence="2">
    <location>
        <begin position="26"/>
        <end position="45"/>
    </location>
</feature>
<comment type="caution">
    <text evidence="4">The sequence shown here is derived from an EMBL/GenBank/DDBJ whole genome shotgun (WGS) entry which is preliminary data.</text>
</comment>
<gene>
    <name evidence="4" type="ORF">H9819_08625</name>
</gene>
<organism evidence="4 5">
    <name type="scientific">Candidatus Bacteroides merdipullorum</name>
    <dbReference type="NCBI Taxonomy" id="2838474"/>
    <lineage>
        <taxon>Bacteria</taxon>
        <taxon>Pseudomonadati</taxon>
        <taxon>Bacteroidota</taxon>
        <taxon>Bacteroidia</taxon>
        <taxon>Bacteroidales</taxon>
        <taxon>Bacteroidaceae</taxon>
        <taxon>Bacteroides</taxon>
    </lineage>
</organism>
<dbReference type="Proteomes" id="UP000824023">
    <property type="component" value="Unassembled WGS sequence"/>
</dbReference>
<dbReference type="EMBL" id="DXCK01000116">
    <property type="protein sequence ID" value="HIZ02292.1"/>
    <property type="molecule type" value="Genomic_DNA"/>
</dbReference>
<evidence type="ECO:0000256" key="1">
    <source>
        <dbReference type="ARBA" id="ARBA00023125"/>
    </source>
</evidence>
<name>A0A9D2A541_9BACE</name>
<evidence type="ECO:0000313" key="5">
    <source>
        <dbReference type="Proteomes" id="UP000824023"/>
    </source>
</evidence>
<evidence type="ECO:0000256" key="2">
    <source>
        <dbReference type="PROSITE-ProRule" id="PRU00335"/>
    </source>
</evidence>
<dbReference type="PANTHER" id="PTHR30055:SF207">
    <property type="entry name" value="HTH-TYPE TRANSCRIPTIONAL REPRESSOR FATR"/>
    <property type="match status" value="1"/>
</dbReference>
<dbReference type="AlphaFoldDB" id="A0A9D2A541"/>
<accession>A0A9D2A541</accession>
<dbReference type="GO" id="GO:0000976">
    <property type="term" value="F:transcription cis-regulatory region binding"/>
    <property type="evidence" value="ECO:0007669"/>
    <property type="project" value="TreeGrafter"/>
</dbReference>
<dbReference type="InterPro" id="IPR001647">
    <property type="entry name" value="HTH_TetR"/>
</dbReference>
<dbReference type="SUPFAM" id="SSF48498">
    <property type="entry name" value="Tetracyclin repressor-like, C-terminal domain"/>
    <property type="match status" value="1"/>
</dbReference>
<reference evidence="4" key="1">
    <citation type="journal article" date="2021" name="PeerJ">
        <title>Extensive microbial diversity within the chicken gut microbiome revealed by metagenomics and culture.</title>
        <authorList>
            <person name="Gilroy R."/>
            <person name="Ravi A."/>
            <person name="Getino M."/>
            <person name="Pursley I."/>
            <person name="Horton D.L."/>
            <person name="Alikhan N.F."/>
            <person name="Baker D."/>
            <person name="Gharbi K."/>
            <person name="Hall N."/>
            <person name="Watson M."/>
            <person name="Adriaenssens E.M."/>
            <person name="Foster-Nyarko E."/>
            <person name="Jarju S."/>
            <person name="Secka A."/>
            <person name="Antonio M."/>
            <person name="Oren A."/>
            <person name="Chaudhuri R.R."/>
            <person name="La Ragione R."/>
            <person name="Hildebrand F."/>
            <person name="Pallen M.J."/>
        </authorList>
    </citation>
    <scope>NUCLEOTIDE SEQUENCE</scope>
    <source>
        <strain evidence="4">ChiHjej12B11-24981</strain>
    </source>
</reference>
<feature type="domain" description="HTH tetR-type" evidence="3">
    <location>
        <begin position="3"/>
        <end position="63"/>
    </location>
</feature>
<dbReference type="PROSITE" id="PS50977">
    <property type="entry name" value="HTH_TETR_2"/>
    <property type="match status" value="1"/>
</dbReference>
<dbReference type="InterPro" id="IPR009057">
    <property type="entry name" value="Homeodomain-like_sf"/>
</dbReference>
<proteinExistence type="predicted"/>
<dbReference type="PANTHER" id="PTHR30055">
    <property type="entry name" value="HTH-TYPE TRANSCRIPTIONAL REGULATOR RUTR"/>
    <property type="match status" value="1"/>
</dbReference>
<dbReference type="PRINTS" id="PR00455">
    <property type="entry name" value="HTHTETR"/>
</dbReference>
<dbReference type="Pfam" id="PF00440">
    <property type="entry name" value="TetR_N"/>
    <property type="match status" value="1"/>
</dbReference>
<reference evidence="4" key="2">
    <citation type="submission" date="2021-04" db="EMBL/GenBank/DDBJ databases">
        <authorList>
            <person name="Gilroy R."/>
        </authorList>
    </citation>
    <scope>NUCLEOTIDE SEQUENCE</scope>
    <source>
        <strain evidence="4">ChiHjej12B11-24981</strain>
    </source>
</reference>
<protein>
    <submittedName>
        <fullName evidence="4">TetR/AcrR family transcriptional regulator</fullName>
    </submittedName>
</protein>
<dbReference type="Gene3D" id="1.10.357.10">
    <property type="entry name" value="Tetracycline Repressor, domain 2"/>
    <property type="match status" value="1"/>
</dbReference>
<evidence type="ECO:0000313" key="4">
    <source>
        <dbReference type="EMBL" id="HIZ02292.1"/>
    </source>
</evidence>
<dbReference type="InterPro" id="IPR050109">
    <property type="entry name" value="HTH-type_TetR-like_transc_reg"/>
</dbReference>